<dbReference type="OrthoDB" id="3869819at2"/>
<dbReference type="PANTHER" id="PTHR30055:SF226">
    <property type="entry name" value="HTH-TYPE TRANSCRIPTIONAL REGULATOR PKSA"/>
    <property type="match status" value="1"/>
</dbReference>
<evidence type="ECO:0000259" key="3">
    <source>
        <dbReference type="PROSITE" id="PS50977"/>
    </source>
</evidence>
<evidence type="ECO:0000256" key="2">
    <source>
        <dbReference type="PROSITE-ProRule" id="PRU00335"/>
    </source>
</evidence>
<keyword evidence="1 2" id="KW-0238">DNA-binding</keyword>
<dbReference type="InterPro" id="IPR001647">
    <property type="entry name" value="HTH_TetR"/>
</dbReference>
<dbReference type="PROSITE" id="PS50977">
    <property type="entry name" value="HTH_TETR_2"/>
    <property type="match status" value="1"/>
</dbReference>
<organism evidence="4 5">
    <name type="scientific">Streptomyces phaeoluteigriseus</name>
    <dbReference type="NCBI Taxonomy" id="114686"/>
    <lineage>
        <taxon>Bacteria</taxon>
        <taxon>Bacillati</taxon>
        <taxon>Actinomycetota</taxon>
        <taxon>Actinomycetes</taxon>
        <taxon>Kitasatosporales</taxon>
        <taxon>Streptomycetaceae</taxon>
        <taxon>Streptomyces</taxon>
        <taxon>Streptomyces aurantiacus group</taxon>
    </lineage>
</organism>
<dbReference type="EMBL" id="MPOH02000020">
    <property type="protein sequence ID" value="OQD52328.1"/>
    <property type="molecule type" value="Genomic_DNA"/>
</dbReference>
<evidence type="ECO:0000313" key="4">
    <source>
        <dbReference type="EMBL" id="OQD52328.1"/>
    </source>
</evidence>
<dbReference type="Proteomes" id="UP000184286">
    <property type="component" value="Unassembled WGS sequence"/>
</dbReference>
<dbReference type="STRING" id="114686.BM536_035750"/>
<dbReference type="Gene3D" id="1.10.357.10">
    <property type="entry name" value="Tetracycline Repressor, domain 2"/>
    <property type="match status" value="1"/>
</dbReference>
<dbReference type="InterPro" id="IPR009057">
    <property type="entry name" value="Homeodomain-like_sf"/>
</dbReference>
<evidence type="ECO:0000256" key="1">
    <source>
        <dbReference type="ARBA" id="ARBA00023125"/>
    </source>
</evidence>
<dbReference type="PANTHER" id="PTHR30055">
    <property type="entry name" value="HTH-TYPE TRANSCRIPTIONAL REGULATOR RUTR"/>
    <property type="match status" value="1"/>
</dbReference>
<dbReference type="InterPro" id="IPR050109">
    <property type="entry name" value="HTH-type_TetR-like_transc_reg"/>
</dbReference>
<protein>
    <recommendedName>
        <fullName evidence="3">HTH tetR-type domain-containing protein</fullName>
    </recommendedName>
</protein>
<feature type="domain" description="HTH tetR-type" evidence="3">
    <location>
        <begin position="13"/>
        <end position="71"/>
    </location>
</feature>
<comment type="caution">
    <text evidence="4">The sequence shown here is derived from an EMBL/GenBank/DDBJ whole genome shotgun (WGS) entry which is preliminary data.</text>
</comment>
<reference evidence="4 5" key="2">
    <citation type="submission" date="2017-02" db="EMBL/GenBank/DDBJ databases">
        <title>Draft genome sequence of Streptomyces phaeoluteigriseus type strain DSM41896.</title>
        <authorList>
            <person name="Salih T.S."/>
            <person name="Algora Gallardo L."/>
            <person name="Melo Santos T."/>
            <person name="Filgueira Martinez S."/>
            <person name="Herron P.R."/>
        </authorList>
    </citation>
    <scope>NUCLEOTIDE SEQUENCE [LARGE SCALE GENOMIC DNA]</scope>
    <source>
        <strain evidence="4 5">DSM 41896</strain>
    </source>
</reference>
<dbReference type="SUPFAM" id="SSF46689">
    <property type="entry name" value="Homeodomain-like"/>
    <property type="match status" value="1"/>
</dbReference>
<feature type="DNA-binding region" description="H-T-H motif" evidence="2">
    <location>
        <begin position="34"/>
        <end position="53"/>
    </location>
</feature>
<dbReference type="Pfam" id="PF00440">
    <property type="entry name" value="TetR_N"/>
    <property type="match status" value="1"/>
</dbReference>
<gene>
    <name evidence="4" type="ORF">BM536_035750</name>
</gene>
<dbReference type="GO" id="GO:0003700">
    <property type="term" value="F:DNA-binding transcription factor activity"/>
    <property type="evidence" value="ECO:0007669"/>
    <property type="project" value="TreeGrafter"/>
</dbReference>
<reference evidence="5" key="1">
    <citation type="submission" date="2016-11" db="EMBL/GenBank/DDBJ databases">
        <authorList>
            <person name="Schniete J.K."/>
            <person name="Salih T."/>
            <person name="Algora Gallardo L."/>
            <person name="Martinez Fernandez S."/>
            <person name="Herron P.R."/>
        </authorList>
    </citation>
    <scope>NUCLEOTIDE SEQUENCE [LARGE SCALE GENOMIC DNA]</scope>
    <source>
        <strain evidence="5">DSM 41896</strain>
    </source>
</reference>
<sequence length="207" mass="22174">MAAMTTGNSSRAEANRRRILDVALAELLRDPDASMDQIARAAGVVRRTVYGHFPSREALIGTLVDEAVEALAAAHEPEREAVGDPAEELARSVLAVWEIADRYRLLVALAQRTVTMQGIRERLAPVRRDTILLLQRGLDEGTFASPLPAPALAYVHEQIVFALMEAVNDELLSTHEAGRSAAVTTLTTAGVPATLATALVTKVSESG</sequence>
<proteinExistence type="predicted"/>
<dbReference type="RefSeq" id="WP_073494631.1">
    <property type="nucleotide sequence ID" value="NZ_MPOH02000020.1"/>
</dbReference>
<dbReference type="GO" id="GO:0000976">
    <property type="term" value="F:transcription cis-regulatory region binding"/>
    <property type="evidence" value="ECO:0007669"/>
    <property type="project" value="TreeGrafter"/>
</dbReference>
<accession>A0A1V6MIY9</accession>
<evidence type="ECO:0000313" key="5">
    <source>
        <dbReference type="Proteomes" id="UP000184286"/>
    </source>
</evidence>
<dbReference type="AlphaFoldDB" id="A0A1V6MIY9"/>
<name>A0A1V6MIY9_9ACTN</name>